<dbReference type="GO" id="GO:0005886">
    <property type="term" value="C:plasma membrane"/>
    <property type="evidence" value="ECO:0007669"/>
    <property type="project" value="UniProtKB-SubCell"/>
</dbReference>
<name>A0A1H4ACN7_BIZPA</name>
<evidence type="ECO:0000256" key="9">
    <source>
        <dbReference type="SAM" id="Phobius"/>
    </source>
</evidence>
<dbReference type="Proteomes" id="UP000198846">
    <property type="component" value="Unassembled WGS sequence"/>
</dbReference>
<feature type="domain" description="Na+/H+ antiporter NhaC-like C-terminal" evidence="10">
    <location>
        <begin position="225"/>
        <end position="424"/>
    </location>
</feature>
<keyword evidence="4" id="KW-1003">Cell membrane</keyword>
<dbReference type="RefSeq" id="WP_092134277.1">
    <property type="nucleotide sequence ID" value="NZ_FNQK01000010.1"/>
</dbReference>
<dbReference type="AlphaFoldDB" id="A0A1H4ACN7"/>
<protein>
    <submittedName>
        <fullName evidence="11">Na+/H+ antiporter NhaC</fullName>
    </submittedName>
</protein>
<evidence type="ECO:0000256" key="6">
    <source>
        <dbReference type="ARBA" id="ARBA00022989"/>
    </source>
</evidence>
<reference evidence="11 12" key="1">
    <citation type="submission" date="2016-10" db="EMBL/GenBank/DDBJ databases">
        <authorList>
            <person name="de Groot N.N."/>
        </authorList>
    </citation>
    <scope>NUCLEOTIDE SEQUENCE [LARGE SCALE GENOMIC DNA]</scope>
    <source>
        <strain evidence="11 12">DSM 23842</strain>
    </source>
</reference>
<feature type="transmembrane region" description="Helical" evidence="9">
    <location>
        <begin position="373"/>
        <end position="398"/>
    </location>
</feature>
<dbReference type="GO" id="GO:0015297">
    <property type="term" value="F:antiporter activity"/>
    <property type="evidence" value="ECO:0007669"/>
    <property type="project" value="UniProtKB-KW"/>
</dbReference>
<feature type="transmembrane region" description="Helical" evidence="9">
    <location>
        <begin position="35"/>
        <end position="54"/>
    </location>
</feature>
<feature type="transmembrane region" description="Helical" evidence="9">
    <location>
        <begin position="404"/>
        <end position="427"/>
    </location>
</feature>
<comment type="similarity">
    <text evidence="8">Belongs to the NhaC Na(+)/H(+) (TC 2.A.35) antiporter family.</text>
</comment>
<evidence type="ECO:0000256" key="4">
    <source>
        <dbReference type="ARBA" id="ARBA00022475"/>
    </source>
</evidence>
<evidence type="ECO:0000256" key="3">
    <source>
        <dbReference type="ARBA" id="ARBA00022449"/>
    </source>
</evidence>
<feature type="transmembrane region" description="Helical" evidence="9">
    <location>
        <begin position="150"/>
        <end position="167"/>
    </location>
</feature>
<evidence type="ECO:0000256" key="1">
    <source>
        <dbReference type="ARBA" id="ARBA00004651"/>
    </source>
</evidence>
<keyword evidence="6 9" id="KW-1133">Transmembrane helix</keyword>
<comment type="subcellular location">
    <subcellularLocation>
        <location evidence="1">Cell membrane</location>
        <topology evidence="1">Multi-pass membrane protein</topology>
    </subcellularLocation>
</comment>
<dbReference type="InterPro" id="IPR018461">
    <property type="entry name" value="Na/H_Antiport_NhaC-like_C"/>
</dbReference>
<evidence type="ECO:0000256" key="5">
    <source>
        <dbReference type="ARBA" id="ARBA00022692"/>
    </source>
</evidence>
<evidence type="ECO:0000259" key="10">
    <source>
        <dbReference type="Pfam" id="PF03553"/>
    </source>
</evidence>
<evidence type="ECO:0000256" key="2">
    <source>
        <dbReference type="ARBA" id="ARBA00022448"/>
    </source>
</evidence>
<keyword evidence="12" id="KW-1185">Reference proteome</keyword>
<keyword evidence="3" id="KW-0050">Antiport</keyword>
<feature type="transmembrane region" description="Helical" evidence="9">
    <location>
        <begin position="238"/>
        <end position="268"/>
    </location>
</feature>
<evidence type="ECO:0000313" key="11">
    <source>
        <dbReference type="EMBL" id="SEA33656.1"/>
    </source>
</evidence>
<feature type="domain" description="Na+/H+ antiporter NhaC-like C-terminal" evidence="10">
    <location>
        <begin position="13"/>
        <end position="214"/>
    </location>
</feature>
<dbReference type="PANTHER" id="PTHR33451">
    <property type="entry name" value="MALATE-2H(+)/NA(+)-LACTATE ANTIPORTER"/>
    <property type="match status" value="1"/>
</dbReference>
<evidence type="ECO:0000256" key="7">
    <source>
        <dbReference type="ARBA" id="ARBA00023136"/>
    </source>
</evidence>
<feature type="transmembrane region" description="Helical" evidence="9">
    <location>
        <begin position="198"/>
        <end position="218"/>
    </location>
</feature>
<feature type="transmembrane region" description="Helical" evidence="9">
    <location>
        <begin position="290"/>
        <end position="314"/>
    </location>
</feature>
<feature type="transmembrane region" description="Helical" evidence="9">
    <location>
        <begin position="113"/>
        <end position="138"/>
    </location>
</feature>
<evidence type="ECO:0000256" key="8">
    <source>
        <dbReference type="ARBA" id="ARBA00038435"/>
    </source>
</evidence>
<feature type="transmembrane region" description="Helical" evidence="9">
    <location>
        <begin position="12"/>
        <end position="29"/>
    </location>
</feature>
<sequence>MTTNNAVTPSFKGLIPFIVFISIFLGVGIAQNDFYALPAPIAVIAGILMAFLLFGQSIPSKIETFLKGCGDHKILTMCLIYLLAGAFAAVTKATGSVDSIVNLGLDMIQSQFIYLGVFIIAAFLSVSTGTSVGAIVALGPIVIGFGDTGVFSLSILCGALLGGSMFGDNLSVISDTTIAATQSLGVNMSDKFKENIKIVLPAALTTMGVLVFFGLQIASTTTQDISYSYSIIKIMPYILVIILSVIGVNVFITLLLGVVSAGVLGVIYSDFTTLEFTRIAYSGFTNMTEIFLLSLLTGGLAALVAKNGGIAFILEKTRKVISGKTSAQFGIATLVSAVNIAIANNTVSIIITGPIAKTINTEYDLDAKKSASLLDIFACITQGVLPYGAQVLLLLSLADGVIGYFNLLLNTWYIALLFLSTVLFVIFRK</sequence>
<keyword evidence="7 9" id="KW-0472">Membrane</keyword>
<dbReference type="InterPro" id="IPR052180">
    <property type="entry name" value="NhaC_Na-H+_Antiporter"/>
</dbReference>
<proteinExistence type="inferred from homology"/>
<dbReference type="STRING" id="283786.SAMN04487990_110107"/>
<accession>A0A1H4ACN7</accession>
<keyword evidence="5 9" id="KW-0812">Transmembrane</keyword>
<evidence type="ECO:0000313" key="12">
    <source>
        <dbReference type="Proteomes" id="UP000198846"/>
    </source>
</evidence>
<feature type="transmembrane region" description="Helical" evidence="9">
    <location>
        <begin position="74"/>
        <end position="93"/>
    </location>
</feature>
<dbReference type="PANTHER" id="PTHR33451:SF4">
    <property type="entry name" value="NA+_H+ ANTIPORTER"/>
    <property type="match status" value="1"/>
</dbReference>
<gene>
    <name evidence="11" type="ORF">SAMN04487990_110107</name>
</gene>
<dbReference type="OrthoDB" id="9790605at2"/>
<organism evidence="11 12">
    <name type="scientific">Bizionia paragorgiae</name>
    <dbReference type="NCBI Taxonomy" id="283786"/>
    <lineage>
        <taxon>Bacteria</taxon>
        <taxon>Pseudomonadati</taxon>
        <taxon>Bacteroidota</taxon>
        <taxon>Flavobacteriia</taxon>
        <taxon>Flavobacteriales</taxon>
        <taxon>Flavobacteriaceae</taxon>
        <taxon>Bizionia</taxon>
    </lineage>
</organism>
<dbReference type="Pfam" id="PF03553">
    <property type="entry name" value="Na_H_antiporter"/>
    <property type="match status" value="2"/>
</dbReference>
<keyword evidence="2" id="KW-0813">Transport</keyword>
<dbReference type="EMBL" id="FNQK01000010">
    <property type="protein sequence ID" value="SEA33656.1"/>
    <property type="molecule type" value="Genomic_DNA"/>
</dbReference>